<name>A0A850H4T6_9SPHN</name>
<comment type="caution">
    <text evidence="1">The sequence shown here is derived from an EMBL/GenBank/DDBJ whole genome shotgun (WGS) entry which is preliminary data.</text>
</comment>
<protein>
    <submittedName>
        <fullName evidence="1">Uncharacterized protein</fullName>
    </submittedName>
</protein>
<organism evidence="1 2">
    <name type="scientific">Qipengyuania atrilutea</name>
    <dbReference type="NCBI Taxonomy" id="2744473"/>
    <lineage>
        <taxon>Bacteria</taxon>
        <taxon>Pseudomonadati</taxon>
        <taxon>Pseudomonadota</taxon>
        <taxon>Alphaproteobacteria</taxon>
        <taxon>Sphingomonadales</taxon>
        <taxon>Erythrobacteraceae</taxon>
        <taxon>Qipengyuania</taxon>
    </lineage>
</organism>
<evidence type="ECO:0000313" key="1">
    <source>
        <dbReference type="EMBL" id="NVD45517.1"/>
    </source>
</evidence>
<dbReference type="AlphaFoldDB" id="A0A850H4T6"/>
<dbReference type="Proteomes" id="UP000561438">
    <property type="component" value="Unassembled WGS sequence"/>
</dbReference>
<dbReference type="RefSeq" id="WP_176267785.1">
    <property type="nucleotide sequence ID" value="NZ_JABWGV010000003.1"/>
</dbReference>
<gene>
    <name evidence="1" type="ORF">HUV48_10915</name>
</gene>
<keyword evidence="2" id="KW-1185">Reference proteome</keyword>
<accession>A0A850H4T6</accession>
<sequence>MSSMSFRSSRPDSWVEPRAYRDASLRLQKYGRVQPMHQPSLLERLFASR</sequence>
<reference evidence="1 2" key="1">
    <citation type="submission" date="2020-06" db="EMBL/GenBank/DDBJ databases">
        <title>Altererythrobacter sp. HHU K3-1.</title>
        <authorList>
            <person name="Zhang D."/>
            <person name="Xue H."/>
        </authorList>
    </citation>
    <scope>NUCLEOTIDE SEQUENCE [LARGE SCALE GENOMIC DNA]</scope>
    <source>
        <strain evidence="1 2">HHU K3-1</strain>
    </source>
</reference>
<evidence type="ECO:0000313" key="2">
    <source>
        <dbReference type="Proteomes" id="UP000561438"/>
    </source>
</evidence>
<proteinExistence type="predicted"/>
<dbReference type="EMBL" id="JABWGV010000003">
    <property type="protein sequence ID" value="NVD45517.1"/>
    <property type="molecule type" value="Genomic_DNA"/>
</dbReference>